<dbReference type="PANTHER" id="PTHR39214:SF1">
    <property type="entry name" value="MICROBODY (PEROXISOME) BIOGENESIS PROTEIN PEROXIN 8 (EUROFUNG)"/>
    <property type="match status" value="1"/>
</dbReference>
<evidence type="ECO:0000256" key="1">
    <source>
        <dbReference type="SAM" id="MobiDB-lite"/>
    </source>
</evidence>
<dbReference type="InParanoid" id="A0A0D0AMQ4"/>
<feature type="region of interest" description="Disordered" evidence="1">
    <location>
        <begin position="662"/>
        <end position="682"/>
    </location>
</feature>
<reference evidence="3" key="2">
    <citation type="submission" date="2015-01" db="EMBL/GenBank/DDBJ databases">
        <title>Evolutionary Origins and Diversification of the Mycorrhizal Mutualists.</title>
        <authorList>
            <consortium name="DOE Joint Genome Institute"/>
            <consortium name="Mycorrhizal Genomics Consortium"/>
            <person name="Kohler A."/>
            <person name="Kuo A."/>
            <person name="Nagy L.G."/>
            <person name="Floudas D."/>
            <person name="Copeland A."/>
            <person name="Barry K.W."/>
            <person name="Cichocki N."/>
            <person name="Veneault-Fourrey C."/>
            <person name="LaButti K."/>
            <person name="Lindquist E.A."/>
            <person name="Lipzen A."/>
            <person name="Lundell T."/>
            <person name="Morin E."/>
            <person name="Murat C."/>
            <person name="Riley R."/>
            <person name="Ohm R."/>
            <person name="Sun H."/>
            <person name="Tunlid A."/>
            <person name="Henrissat B."/>
            <person name="Grigoriev I.V."/>
            <person name="Hibbett D.S."/>
            <person name="Martin F."/>
        </authorList>
    </citation>
    <scope>NUCLEOTIDE SEQUENCE [LARGE SCALE GENOMIC DNA]</scope>
    <source>
        <strain evidence="3">UH-Slu-Lm8-n1</strain>
    </source>
</reference>
<reference evidence="2 3" key="1">
    <citation type="submission" date="2014-04" db="EMBL/GenBank/DDBJ databases">
        <authorList>
            <consortium name="DOE Joint Genome Institute"/>
            <person name="Kuo A."/>
            <person name="Ruytinx J."/>
            <person name="Rineau F."/>
            <person name="Colpaert J."/>
            <person name="Kohler A."/>
            <person name="Nagy L.G."/>
            <person name="Floudas D."/>
            <person name="Copeland A."/>
            <person name="Barry K.W."/>
            <person name="Cichocki N."/>
            <person name="Veneault-Fourrey C."/>
            <person name="LaButti K."/>
            <person name="Lindquist E.A."/>
            <person name="Lipzen A."/>
            <person name="Lundell T."/>
            <person name="Morin E."/>
            <person name="Murat C."/>
            <person name="Sun H."/>
            <person name="Tunlid A."/>
            <person name="Henrissat B."/>
            <person name="Grigoriev I.V."/>
            <person name="Hibbett D.S."/>
            <person name="Martin F."/>
            <person name="Nordberg H.P."/>
            <person name="Cantor M.N."/>
            <person name="Hua S.X."/>
        </authorList>
    </citation>
    <scope>NUCLEOTIDE SEQUENCE [LARGE SCALE GENOMIC DNA]</scope>
    <source>
        <strain evidence="2 3">UH-Slu-Lm8-n1</strain>
    </source>
</reference>
<keyword evidence="3" id="KW-1185">Reference proteome</keyword>
<dbReference type="Proteomes" id="UP000054485">
    <property type="component" value="Unassembled WGS sequence"/>
</dbReference>
<organism evidence="2 3">
    <name type="scientific">Suillus luteus UH-Slu-Lm8-n1</name>
    <dbReference type="NCBI Taxonomy" id="930992"/>
    <lineage>
        <taxon>Eukaryota</taxon>
        <taxon>Fungi</taxon>
        <taxon>Dikarya</taxon>
        <taxon>Basidiomycota</taxon>
        <taxon>Agaricomycotina</taxon>
        <taxon>Agaricomycetes</taxon>
        <taxon>Agaricomycetidae</taxon>
        <taxon>Boletales</taxon>
        <taxon>Suillineae</taxon>
        <taxon>Suillaceae</taxon>
        <taxon>Suillus</taxon>
    </lineage>
</organism>
<protein>
    <recommendedName>
        <fullName evidence="4">MMS19 nucleotide excision repair protein</fullName>
    </recommendedName>
</protein>
<evidence type="ECO:0008006" key="4">
    <source>
        <dbReference type="Google" id="ProtNLM"/>
    </source>
</evidence>
<dbReference type="HOGENOM" id="CLU_015601_0_0_1"/>
<dbReference type="EMBL" id="KN835346">
    <property type="protein sequence ID" value="KIK39359.1"/>
    <property type="molecule type" value="Genomic_DNA"/>
</dbReference>
<evidence type="ECO:0000313" key="3">
    <source>
        <dbReference type="Proteomes" id="UP000054485"/>
    </source>
</evidence>
<gene>
    <name evidence="2" type="ORF">CY34DRAFT_769622</name>
</gene>
<name>A0A0D0AMQ4_9AGAM</name>
<proteinExistence type="predicted"/>
<sequence>MATPDRGHTLLLSSLGRSNTTKTPLSTIQALIVHYLANIHPSPTPLAATIVSSPIFLPFSHSKLEVLSTSFRHAVHAKLQALKADSSGLFSPSLDTQLNVWSLAIFQGLEGGHAIVRLACCSGLLLGLEDILQHLPVKKRDVKGIAEDELVMTFADVIDQFSTSDKWGKEFHSAAESADALALSLIIASQSLLLVPSEKFIALPLSHLLGLIMRNIEDAFDDGRFLSSLQSSLCSKAEFKIHILPDSPISKSIKNVSNSTSMAHIGSISKLCARTVSLFVDHRPNVALPLISEAYQKLNSIAAHVETDWFPTSLSGATVQSLLSPDAREITTAIWGTLKTLLFSVIMITEAGLSALVYIPSNSAVLQSTSTLAVIVLQALSHLSFVIAQFGGAGHGAFDELKKLFYLALDVLASDVTESNNYARHLCDVGSGLEPSRVHPFYQAKKAFALSAIEQLIPVLNESTIQEFVFTACLPHLSDASHHETFESAHSVVLATFASHAQKARESTSQQGGSFTRNIVPFYANCLIDNSVQGRLSTLQLRLAFAALVRSAASSIDLSLAWFCIDCLLTAIANTSEHDDERHHRLHLTLISCVPSVPLCLLPSLLDPIRLFIDGAHDEKKRQELIDALFAEIKEHVGDREKEYMVRWWGDLRMKWAHSGPGREEIQGGHSLDTEVTLTPRL</sequence>
<dbReference type="OrthoDB" id="2357318at2759"/>
<dbReference type="InterPro" id="IPR055334">
    <property type="entry name" value="PEX8-like"/>
</dbReference>
<dbReference type="STRING" id="930992.A0A0D0AMQ4"/>
<accession>A0A0D0AMQ4</accession>
<evidence type="ECO:0000313" key="2">
    <source>
        <dbReference type="EMBL" id="KIK39359.1"/>
    </source>
</evidence>
<dbReference type="AlphaFoldDB" id="A0A0D0AMQ4"/>
<dbReference type="PANTHER" id="PTHR39214">
    <property type="entry name" value="MICROBODY (PEROXISOME) BIOGENESIS PROTEIN PEROXIN 8 (EUROFUNG)"/>
    <property type="match status" value="1"/>
</dbReference>